<dbReference type="InterPro" id="IPR058923">
    <property type="entry name" value="RCC1-like_dom"/>
</dbReference>
<dbReference type="InterPro" id="IPR051553">
    <property type="entry name" value="Ran_GTPase-activating"/>
</dbReference>
<reference evidence="5" key="1">
    <citation type="submission" date="2020-06" db="EMBL/GenBank/DDBJ databases">
        <authorList>
            <person name="Ji K."/>
            <person name="Li J."/>
        </authorList>
    </citation>
    <scope>NUCLEOTIDE SEQUENCE</scope>
    <source>
        <strain evidence="5">JKM2019</strain>
        <tissue evidence="5">Whole body</tissue>
    </source>
</reference>
<name>A0A9D4NTS8_DERFA</name>
<organism evidence="5">
    <name type="scientific">Dermatophagoides farinae</name>
    <name type="common">American house dust mite</name>
    <dbReference type="NCBI Taxonomy" id="6954"/>
    <lineage>
        <taxon>Eukaryota</taxon>
        <taxon>Metazoa</taxon>
        <taxon>Ecdysozoa</taxon>
        <taxon>Arthropoda</taxon>
        <taxon>Chelicerata</taxon>
        <taxon>Arachnida</taxon>
        <taxon>Acari</taxon>
        <taxon>Acariformes</taxon>
        <taxon>Sarcoptiformes</taxon>
        <taxon>Astigmata</taxon>
        <taxon>Psoroptidia</taxon>
        <taxon>Analgoidea</taxon>
        <taxon>Pyroglyphidae</taxon>
        <taxon>Dermatophagoidinae</taxon>
        <taxon>Dermatophagoides</taxon>
    </lineage>
</organism>
<dbReference type="PRINTS" id="PR00633">
    <property type="entry name" value="RCCNDNSATION"/>
</dbReference>
<evidence type="ECO:0000259" key="4">
    <source>
        <dbReference type="Pfam" id="PF25390"/>
    </source>
</evidence>
<dbReference type="InterPro" id="IPR011333">
    <property type="entry name" value="SKP1/BTB/POZ_sf"/>
</dbReference>
<keyword evidence="1" id="KW-0344">Guanine-nucleotide releasing factor</keyword>
<proteinExistence type="predicted"/>
<dbReference type="Gene3D" id="2.130.10.30">
    <property type="entry name" value="Regulator of chromosome condensation 1/beta-lactamase-inhibitor protein II"/>
    <property type="match status" value="1"/>
</dbReference>
<dbReference type="EMBL" id="SDOV01000008">
    <property type="protein sequence ID" value="KAH7637812.1"/>
    <property type="molecule type" value="Genomic_DNA"/>
</dbReference>
<dbReference type="OrthoDB" id="10256179at2759"/>
<dbReference type="GO" id="GO:0005085">
    <property type="term" value="F:guanyl-nucleotide exchange factor activity"/>
    <property type="evidence" value="ECO:0007669"/>
    <property type="project" value="TreeGrafter"/>
</dbReference>
<dbReference type="SUPFAM" id="SSF50985">
    <property type="entry name" value="RCC1/BLIP-II"/>
    <property type="match status" value="1"/>
</dbReference>
<feature type="domain" description="RCC1-like" evidence="4">
    <location>
        <begin position="46"/>
        <end position="231"/>
    </location>
</feature>
<dbReference type="InterPro" id="IPR000408">
    <property type="entry name" value="Reg_chr_condens"/>
</dbReference>
<reference evidence="5" key="2">
    <citation type="journal article" date="2021" name="World Allergy Organ. J.">
        <title>Chromosome-level assembly of Dermatophagoides farinae genome and transcriptome reveals two novel allergens Der f 37 and Der f 39.</title>
        <authorList>
            <person name="Chen J."/>
            <person name="Cai Z."/>
            <person name="Fan D."/>
            <person name="Hu J."/>
            <person name="Hou Y."/>
            <person name="He Y."/>
            <person name="Zhang Z."/>
            <person name="Zhao Z."/>
            <person name="Gao P."/>
            <person name="Hu W."/>
            <person name="Sun J."/>
            <person name="Li J."/>
            <person name="Ji K."/>
        </authorList>
    </citation>
    <scope>NUCLEOTIDE SEQUENCE</scope>
    <source>
        <strain evidence="5">JKM2019</strain>
    </source>
</reference>
<comment type="caution">
    <text evidence="5">The sequence shown here is derived from an EMBL/GenBank/DDBJ whole genome shotgun (WGS) entry which is preliminary data.</text>
</comment>
<accession>A0A9D4NTS8</accession>
<dbReference type="Proteomes" id="UP000828236">
    <property type="component" value="Unassembled WGS sequence"/>
</dbReference>
<evidence type="ECO:0000313" key="5">
    <source>
        <dbReference type="EMBL" id="KAH7637812.1"/>
    </source>
</evidence>
<sequence>MARSPTDNIDIELFQDNLEYIDQEFLQSIAQIFSFTYEDEKQFLLMIKMIACGQYHSLMLQQDGHVFAMGDNCCDKITGNETSSYESMINTGIENVKLIACGQFHSIVVTNSSEIYSWGDNFFGQLGLGDQNDRNTPCLVTFPNDDSVDTRIKDIVAGSKHSLFLLENGQLWGCGSNYDGELGLGYDIGPTKLTKLPFENVQQIACSKDHNLSLAHDGLNYYAWGKTMNGTWSSPRKLYDQHSSFASASALLLESQTTFGLTSVTNLFESNYTSTIQSNCQLFNNPNYYDVEFIIEKKPIKVSKCYLKSVSKFYGDKFSNDWEEENQVSIDVILAMIHTMNIYVCYIRVKLILIIKTTEFISMAYFHSDEKFIKQCQTFIRKDPNEQTINKYHPLIKKYQIKKLYGKLAHLCIEKMLHFSKNSSQTRKFQNL</sequence>
<dbReference type="PANTHER" id="PTHR45982:SF1">
    <property type="entry name" value="REGULATOR OF CHROMOSOME CONDENSATION"/>
    <property type="match status" value="1"/>
</dbReference>
<keyword evidence="2" id="KW-0677">Repeat</keyword>
<dbReference type="PROSITE" id="PS00626">
    <property type="entry name" value="RCC1_2"/>
    <property type="match status" value="2"/>
</dbReference>
<dbReference type="AlphaFoldDB" id="A0A9D4NTS8"/>
<gene>
    <name evidence="5" type="ORF">HUG17_8916</name>
</gene>
<dbReference type="SUPFAM" id="SSF54695">
    <property type="entry name" value="POZ domain"/>
    <property type="match status" value="1"/>
</dbReference>
<protein>
    <recommendedName>
        <fullName evidence="4">RCC1-like domain-containing protein</fullName>
    </recommendedName>
</protein>
<dbReference type="GO" id="GO:0005737">
    <property type="term" value="C:cytoplasm"/>
    <property type="evidence" value="ECO:0007669"/>
    <property type="project" value="TreeGrafter"/>
</dbReference>
<dbReference type="Gene3D" id="3.30.710.10">
    <property type="entry name" value="Potassium Channel Kv1.1, Chain A"/>
    <property type="match status" value="1"/>
</dbReference>
<feature type="repeat" description="RCC1" evidence="3">
    <location>
        <begin position="113"/>
        <end position="168"/>
    </location>
</feature>
<evidence type="ECO:0000256" key="3">
    <source>
        <dbReference type="PROSITE-ProRule" id="PRU00235"/>
    </source>
</evidence>
<dbReference type="PROSITE" id="PS50012">
    <property type="entry name" value="RCC1_3"/>
    <property type="match status" value="2"/>
</dbReference>
<dbReference type="InterPro" id="IPR009091">
    <property type="entry name" value="RCC1/BLIP-II"/>
</dbReference>
<feature type="repeat" description="RCC1" evidence="3">
    <location>
        <begin position="169"/>
        <end position="217"/>
    </location>
</feature>
<dbReference type="Pfam" id="PF25390">
    <property type="entry name" value="WD40_RLD"/>
    <property type="match status" value="1"/>
</dbReference>
<evidence type="ECO:0000256" key="1">
    <source>
        <dbReference type="ARBA" id="ARBA00022658"/>
    </source>
</evidence>
<evidence type="ECO:0000256" key="2">
    <source>
        <dbReference type="ARBA" id="ARBA00022737"/>
    </source>
</evidence>
<dbReference type="PANTHER" id="PTHR45982">
    <property type="entry name" value="REGULATOR OF CHROMOSOME CONDENSATION"/>
    <property type="match status" value="1"/>
</dbReference>